<protein>
    <recommendedName>
        <fullName evidence="1">DSBA-like thioredoxin domain-containing protein</fullName>
    </recommendedName>
</protein>
<dbReference type="InterPro" id="IPR001853">
    <property type="entry name" value="DSBA-like_thioredoxin_dom"/>
</dbReference>
<dbReference type="SUPFAM" id="SSF52833">
    <property type="entry name" value="Thioredoxin-like"/>
    <property type="match status" value="1"/>
</dbReference>
<name>A0A0N0RFG5_9CHLR</name>
<organism evidence="2 3">
    <name type="scientific">Ardenticatena maritima</name>
    <dbReference type="NCBI Taxonomy" id="872965"/>
    <lineage>
        <taxon>Bacteria</taxon>
        <taxon>Bacillati</taxon>
        <taxon>Chloroflexota</taxon>
        <taxon>Ardenticatenia</taxon>
        <taxon>Ardenticatenales</taxon>
        <taxon>Ardenticatenaceae</taxon>
        <taxon>Ardenticatena</taxon>
    </lineage>
</organism>
<sequence>MTVEWRAFELRPEGKSGMTPEQEARYRQMIEHHWPRTIEMGRLYGVEMRTHRWGINTRPAHEGGKFARAHGKGEAYDRAVFHAYFVDDRDIGDVDVLTEIAASVGLDADAFREALETHRYLDEVLADEAWAAQAGIHGVPAFLFAGRYLLSGVRPPEELRMAIEQVQHLLARETQE</sequence>
<dbReference type="InterPro" id="IPR036249">
    <property type="entry name" value="Thioredoxin-like_sf"/>
</dbReference>
<proteinExistence type="predicted"/>
<keyword evidence="3" id="KW-1185">Reference proteome</keyword>
<dbReference type="PANTHER" id="PTHR13887">
    <property type="entry name" value="GLUTATHIONE S-TRANSFERASE KAPPA"/>
    <property type="match status" value="1"/>
</dbReference>
<dbReference type="GO" id="GO:0016491">
    <property type="term" value="F:oxidoreductase activity"/>
    <property type="evidence" value="ECO:0007669"/>
    <property type="project" value="InterPro"/>
</dbReference>
<dbReference type="CDD" id="cd03024">
    <property type="entry name" value="DsbA_FrnE"/>
    <property type="match status" value="1"/>
</dbReference>
<dbReference type="EMBL" id="BBZA01000078">
    <property type="protein sequence ID" value="GAP62750.1"/>
    <property type="molecule type" value="Genomic_DNA"/>
</dbReference>
<dbReference type="PANTHER" id="PTHR13887:SF41">
    <property type="entry name" value="THIOREDOXIN SUPERFAMILY PROTEIN"/>
    <property type="match status" value="1"/>
</dbReference>
<dbReference type="Gene3D" id="3.40.30.10">
    <property type="entry name" value="Glutaredoxin"/>
    <property type="match status" value="1"/>
</dbReference>
<dbReference type="Proteomes" id="UP000037784">
    <property type="component" value="Unassembled WGS sequence"/>
</dbReference>
<evidence type="ECO:0000313" key="2">
    <source>
        <dbReference type="EMBL" id="GAP62750.1"/>
    </source>
</evidence>
<dbReference type="AlphaFoldDB" id="A0A0N0RFG5"/>
<dbReference type="Pfam" id="PF01323">
    <property type="entry name" value="DSBA"/>
    <property type="match status" value="1"/>
</dbReference>
<accession>A0A0N0RFG5</accession>
<evidence type="ECO:0000259" key="1">
    <source>
        <dbReference type="Pfam" id="PF01323"/>
    </source>
</evidence>
<comment type="caution">
    <text evidence="2">The sequence shown here is derived from an EMBL/GenBank/DDBJ whole genome shotgun (WGS) entry which is preliminary data.</text>
</comment>
<reference evidence="2 3" key="1">
    <citation type="journal article" date="2015" name="Genome Announc.">
        <title>Draft Genome Sequence of a Heterotrophic Facultative Anaerobic Thermophilic Bacterium, Ardenticatena maritima Strain 110ST.</title>
        <authorList>
            <person name="Kawaichi S."/>
            <person name="Yoshida T."/>
            <person name="Sako Y."/>
            <person name="Nakamura R."/>
        </authorList>
    </citation>
    <scope>NUCLEOTIDE SEQUENCE [LARGE SCALE GENOMIC DNA]</scope>
    <source>
        <strain evidence="2 3">110S</strain>
    </source>
</reference>
<reference evidence="3" key="2">
    <citation type="submission" date="2015-08" db="EMBL/GenBank/DDBJ databases">
        <title>Draft Genome Sequence of a Heterotrophic Facultative Anaerobic Bacterium Ardenticatena maritima Strain 110S.</title>
        <authorList>
            <person name="Kawaichi S."/>
            <person name="Yoshida T."/>
            <person name="Sako Y."/>
            <person name="Nakamura R."/>
        </authorList>
    </citation>
    <scope>NUCLEOTIDE SEQUENCE [LARGE SCALE GENOMIC DNA]</scope>
    <source>
        <strain evidence="3">110S</strain>
    </source>
</reference>
<gene>
    <name evidence="2" type="ORF">ARMA_1173</name>
</gene>
<evidence type="ECO:0000313" key="3">
    <source>
        <dbReference type="Proteomes" id="UP000037784"/>
    </source>
</evidence>
<dbReference type="FunCoup" id="A0A0N0RFG5">
    <property type="interactions" value="180"/>
</dbReference>
<dbReference type="InParanoid" id="A0A0N0RFG5"/>
<feature type="domain" description="DSBA-like thioredoxin" evidence="1">
    <location>
        <begin position="2"/>
        <end position="163"/>
    </location>
</feature>